<keyword evidence="7" id="KW-0234">DNA repair</keyword>
<dbReference type="InterPro" id="IPR045562">
    <property type="entry name" value="RecG_dom3_C"/>
</dbReference>
<evidence type="ECO:0000313" key="12">
    <source>
        <dbReference type="Proteomes" id="UP000490386"/>
    </source>
</evidence>
<evidence type="ECO:0000256" key="6">
    <source>
        <dbReference type="ARBA" id="ARBA00023125"/>
    </source>
</evidence>
<evidence type="ECO:0000256" key="4">
    <source>
        <dbReference type="ARBA" id="ARBA00022806"/>
    </source>
</evidence>
<keyword evidence="6" id="KW-0238">DNA-binding</keyword>
<dbReference type="InterPro" id="IPR047112">
    <property type="entry name" value="RecG/Mfd"/>
</dbReference>
<dbReference type="InterPro" id="IPR027417">
    <property type="entry name" value="P-loop_NTPase"/>
</dbReference>
<organism evidence="11 12">
    <name type="scientific">Pseudoclavibacter terrae</name>
    <dbReference type="NCBI Taxonomy" id="1530195"/>
    <lineage>
        <taxon>Bacteria</taxon>
        <taxon>Bacillati</taxon>
        <taxon>Actinomycetota</taxon>
        <taxon>Actinomycetes</taxon>
        <taxon>Micrococcales</taxon>
        <taxon>Microbacteriaceae</taxon>
        <taxon>Pseudoclavibacter</taxon>
    </lineage>
</organism>
<gene>
    <name evidence="11" type="ORF">F8O03_15150</name>
</gene>
<accession>A0A7J5AZK2</accession>
<dbReference type="InterPro" id="IPR011545">
    <property type="entry name" value="DEAD/DEAH_box_helicase_dom"/>
</dbReference>
<dbReference type="SUPFAM" id="SSF52540">
    <property type="entry name" value="P-loop containing nucleoside triphosphate hydrolases"/>
    <property type="match status" value="2"/>
</dbReference>
<dbReference type="CDD" id="cd04488">
    <property type="entry name" value="RecG_wedge_OBF"/>
    <property type="match status" value="1"/>
</dbReference>
<dbReference type="EMBL" id="WBJX01000005">
    <property type="protein sequence ID" value="KAB1636889.1"/>
    <property type="molecule type" value="Genomic_DNA"/>
</dbReference>
<evidence type="ECO:0000256" key="5">
    <source>
        <dbReference type="ARBA" id="ARBA00022840"/>
    </source>
</evidence>
<dbReference type="Pfam" id="PF17191">
    <property type="entry name" value="RecG_wedge"/>
    <property type="match status" value="1"/>
</dbReference>
<dbReference type="InterPro" id="IPR014001">
    <property type="entry name" value="Helicase_ATP-bd"/>
</dbReference>
<protein>
    <recommendedName>
        <fullName evidence="8">Probable DNA 3'-5' helicase RecG</fullName>
    </recommendedName>
</protein>
<dbReference type="PROSITE" id="PS51194">
    <property type="entry name" value="HELICASE_CTER"/>
    <property type="match status" value="1"/>
</dbReference>
<evidence type="ECO:0000256" key="2">
    <source>
        <dbReference type="ARBA" id="ARBA00022763"/>
    </source>
</evidence>
<dbReference type="GO" id="GO:0003678">
    <property type="term" value="F:DNA helicase activity"/>
    <property type="evidence" value="ECO:0007669"/>
    <property type="project" value="TreeGrafter"/>
</dbReference>
<comment type="caution">
    <text evidence="11">The sequence shown here is derived from an EMBL/GenBank/DDBJ whole genome shotgun (WGS) entry which is preliminary data.</text>
</comment>
<dbReference type="SMART" id="SM00490">
    <property type="entry name" value="HELICc"/>
    <property type="match status" value="1"/>
</dbReference>
<keyword evidence="5" id="KW-0067">ATP-binding</keyword>
<evidence type="ECO:0000313" key="11">
    <source>
        <dbReference type="EMBL" id="KAB1636889.1"/>
    </source>
</evidence>
<evidence type="ECO:0000256" key="7">
    <source>
        <dbReference type="ARBA" id="ARBA00023204"/>
    </source>
</evidence>
<dbReference type="GO" id="GO:0003677">
    <property type="term" value="F:DNA binding"/>
    <property type="evidence" value="ECO:0007669"/>
    <property type="project" value="UniProtKB-KW"/>
</dbReference>
<evidence type="ECO:0000256" key="8">
    <source>
        <dbReference type="ARBA" id="ARBA00049819"/>
    </source>
</evidence>
<dbReference type="SUPFAM" id="SSF50249">
    <property type="entry name" value="Nucleic acid-binding proteins"/>
    <property type="match status" value="1"/>
</dbReference>
<keyword evidence="4 11" id="KW-0347">Helicase</keyword>
<feature type="domain" description="Helicase ATP-binding" evidence="9">
    <location>
        <begin position="284"/>
        <end position="449"/>
    </location>
</feature>
<dbReference type="InterPro" id="IPR033454">
    <property type="entry name" value="RecG_wedge"/>
</dbReference>
<proteinExistence type="predicted"/>
<dbReference type="Pfam" id="PF00271">
    <property type="entry name" value="Helicase_C"/>
    <property type="match status" value="1"/>
</dbReference>
<dbReference type="Gene3D" id="2.40.50.140">
    <property type="entry name" value="Nucleic acid-binding proteins"/>
    <property type="match status" value="1"/>
</dbReference>
<dbReference type="GO" id="GO:0005524">
    <property type="term" value="F:ATP binding"/>
    <property type="evidence" value="ECO:0007669"/>
    <property type="project" value="UniProtKB-KW"/>
</dbReference>
<keyword evidence="3" id="KW-0378">Hydrolase</keyword>
<keyword evidence="1" id="KW-0547">Nucleotide-binding</keyword>
<dbReference type="GO" id="GO:0016787">
    <property type="term" value="F:hydrolase activity"/>
    <property type="evidence" value="ECO:0007669"/>
    <property type="project" value="UniProtKB-KW"/>
</dbReference>
<dbReference type="SMART" id="SM00487">
    <property type="entry name" value="DEXDc"/>
    <property type="match status" value="1"/>
</dbReference>
<dbReference type="PROSITE" id="PS51192">
    <property type="entry name" value="HELICASE_ATP_BIND_1"/>
    <property type="match status" value="1"/>
</dbReference>
<sequence length="716" mass="78990">MDGFDLDTPLEDVLGKRDAQQLKKQLDVTTVAGMLEHYPRRYARRGEMTAIESLPLGEHVTLVARVLRVSDRQMRARRGSILEVEITDEKGIVSLTFFNQSWRAKQLQPGVTGIFSGKASAYRGAIQLAHPEYELFENAPLEVLSERRDQWLKEPIPIYPATASLPTWKVAAAVQAVLEAVPFLRDPVPVETRAMFGMYSYDEAMRAIHQPETFKLLERARESLRFTEAYVLQAALLQRRAISELVAARARTDDIGPMLAAFDERVPFELTPDQKTVGRQIAKDLARGVPMHRLVQGEVGSGKTLVALRAMLQVADAGGQSAMLAPTEVLASQHYRSIIDSLGPELAERLKPTLITGSMPKAERKRAALRVVAGEAKIIVGTHALLSDDVMFDDLGLVIVDEQHRFGVEQRESLRAKGAQPPHLLVLTATPIPRTVAMTIFGDLDISSIVTMPKGRQKIETFVVATREHPHWLERAWQRVAEEVDRGRQAFVVCPAIEPSEPAEPAEGEEAPQPVAAVMELAPTLAVHPLFAGKCVAAVHGAMPSDEKDGAMRAFAEGKIDVLVATTVIEVGVNVPNASVMIVMDADRFGVSQLHQLRGRVGRGEHPGLCLLVSNSEEESTARERINAVAETLDGFELAERDLELRREGDVLGTAQSGGRTSLKLLRVIEDTDLIRSARDETALLINDDWSLKRWPDLKAAIGRHSFEEREFLGKS</sequence>
<keyword evidence="12" id="KW-1185">Reference proteome</keyword>
<feature type="domain" description="Helicase C-terminal" evidence="10">
    <location>
        <begin position="472"/>
        <end position="644"/>
    </location>
</feature>
<dbReference type="InterPro" id="IPR012340">
    <property type="entry name" value="NA-bd_OB-fold"/>
</dbReference>
<dbReference type="Pfam" id="PF00270">
    <property type="entry name" value="DEAD"/>
    <property type="match status" value="1"/>
</dbReference>
<dbReference type="RefSeq" id="WP_151424600.1">
    <property type="nucleotide sequence ID" value="NZ_WBJX01000005.1"/>
</dbReference>
<dbReference type="Pfam" id="PF19833">
    <property type="entry name" value="RecG_dom3_C"/>
    <property type="match status" value="1"/>
</dbReference>
<evidence type="ECO:0000256" key="3">
    <source>
        <dbReference type="ARBA" id="ARBA00022801"/>
    </source>
</evidence>
<keyword evidence="2" id="KW-0227">DNA damage</keyword>
<dbReference type="Proteomes" id="UP000490386">
    <property type="component" value="Unassembled WGS sequence"/>
</dbReference>
<evidence type="ECO:0000256" key="1">
    <source>
        <dbReference type="ARBA" id="ARBA00022741"/>
    </source>
</evidence>
<evidence type="ECO:0000259" key="9">
    <source>
        <dbReference type="PROSITE" id="PS51192"/>
    </source>
</evidence>
<dbReference type="PANTHER" id="PTHR47964">
    <property type="entry name" value="ATP-DEPENDENT DNA HELICASE HOMOLOG RECG, CHLOROPLASTIC"/>
    <property type="match status" value="1"/>
</dbReference>
<dbReference type="GO" id="GO:0006281">
    <property type="term" value="P:DNA repair"/>
    <property type="evidence" value="ECO:0007669"/>
    <property type="project" value="UniProtKB-KW"/>
</dbReference>
<dbReference type="AlphaFoldDB" id="A0A7J5AZK2"/>
<dbReference type="Gene3D" id="3.40.50.300">
    <property type="entry name" value="P-loop containing nucleotide triphosphate hydrolases"/>
    <property type="match status" value="2"/>
</dbReference>
<name>A0A7J5AZK2_9MICO</name>
<dbReference type="OrthoDB" id="9804325at2"/>
<evidence type="ECO:0000259" key="10">
    <source>
        <dbReference type="PROSITE" id="PS51194"/>
    </source>
</evidence>
<dbReference type="PANTHER" id="PTHR47964:SF1">
    <property type="entry name" value="ATP-DEPENDENT DNA HELICASE HOMOLOG RECG, CHLOROPLASTIC"/>
    <property type="match status" value="1"/>
</dbReference>
<reference evidence="11 12" key="1">
    <citation type="submission" date="2019-09" db="EMBL/GenBank/DDBJ databases">
        <title>Phylogeny of genus Pseudoclavibacter and closely related genus.</title>
        <authorList>
            <person name="Li Y."/>
        </authorList>
    </citation>
    <scope>NUCLEOTIDE SEQUENCE [LARGE SCALE GENOMIC DNA]</scope>
    <source>
        <strain evidence="11 12">THG-MD12</strain>
    </source>
</reference>
<dbReference type="InterPro" id="IPR001650">
    <property type="entry name" value="Helicase_C-like"/>
</dbReference>